<dbReference type="EMBL" id="WIXE01018536">
    <property type="protein sequence ID" value="KAK5970820.1"/>
    <property type="molecule type" value="Genomic_DNA"/>
</dbReference>
<evidence type="ECO:0000256" key="2">
    <source>
        <dbReference type="SAM" id="SignalP"/>
    </source>
</evidence>
<dbReference type="AlphaFoldDB" id="A0AAN8F5P4"/>
<feature type="chain" id="PRO_5042902353" evidence="2">
    <location>
        <begin position="20"/>
        <end position="115"/>
    </location>
</feature>
<dbReference type="InterPro" id="IPR008139">
    <property type="entry name" value="SaposinB_dom"/>
</dbReference>
<dbReference type="PROSITE" id="PS50015">
    <property type="entry name" value="SAP_B"/>
    <property type="match status" value="1"/>
</dbReference>
<keyword evidence="5" id="KW-1185">Reference proteome</keyword>
<evidence type="ECO:0000313" key="4">
    <source>
        <dbReference type="EMBL" id="KAK5970820.1"/>
    </source>
</evidence>
<reference evidence="4 5" key="1">
    <citation type="submission" date="2019-10" db="EMBL/GenBank/DDBJ databases">
        <title>Assembly and Annotation for the nematode Trichostrongylus colubriformis.</title>
        <authorList>
            <person name="Martin J."/>
        </authorList>
    </citation>
    <scope>NUCLEOTIDE SEQUENCE [LARGE SCALE GENOMIC DNA]</scope>
    <source>
        <strain evidence="4">G859</strain>
        <tissue evidence="4">Whole worm</tissue>
    </source>
</reference>
<feature type="signal peptide" evidence="2">
    <location>
        <begin position="1"/>
        <end position="19"/>
    </location>
</feature>
<organism evidence="4 5">
    <name type="scientific">Trichostrongylus colubriformis</name>
    <name type="common">Black scour worm</name>
    <dbReference type="NCBI Taxonomy" id="6319"/>
    <lineage>
        <taxon>Eukaryota</taxon>
        <taxon>Metazoa</taxon>
        <taxon>Ecdysozoa</taxon>
        <taxon>Nematoda</taxon>
        <taxon>Chromadorea</taxon>
        <taxon>Rhabditida</taxon>
        <taxon>Rhabditina</taxon>
        <taxon>Rhabditomorpha</taxon>
        <taxon>Strongyloidea</taxon>
        <taxon>Trichostrongylidae</taxon>
        <taxon>Trichostrongylus</taxon>
    </lineage>
</organism>
<keyword evidence="2" id="KW-0732">Signal</keyword>
<evidence type="ECO:0000259" key="3">
    <source>
        <dbReference type="PROSITE" id="PS50015"/>
    </source>
</evidence>
<dbReference type="SUPFAM" id="SSF47862">
    <property type="entry name" value="Saposin"/>
    <property type="match status" value="1"/>
</dbReference>
<comment type="caution">
    <text evidence="4">The sequence shown here is derived from an EMBL/GenBank/DDBJ whole genome shotgun (WGS) entry which is preliminary data.</text>
</comment>
<dbReference type="Proteomes" id="UP001331761">
    <property type="component" value="Unassembled WGS sequence"/>
</dbReference>
<evidence type="ECO:0000256" key="1">
    <source>
        <dbReference type="ARBA" id="ARBA00023157"/>
    </source>
</evidence>
<feature type="domain" description="Saposin B-type" evidence="3">
    <location>
        <begin position="22"/>
        <end position="109"/>
    </location>
</feature>
<name>A0AAN8F5P4_TRICO</name>
<dbReference type="Gene3D" id="1.10.225.10">
    <property type="entry name" value="Saposin-like"/>
    <property type="match status" value="1"/>
</dbReference>
<protein>
    <submittedName>
        <fullName evidence="4">Saposin B-type domain-containing protein</fullName>
    </submittedName>
</protein>
<sequence length="115" mass="12363">MKVCCFAPIFTAILAVAYGQRGGLMCGFCITIVTTTQESFGASIANTTDVQFLRYFRRECRLDALKSAMMAGVCEYMVSNHPLVLFRDLRSGSAPADTCADCGVCPTGTSPSAFH</sequence>
<dbReference type="InterPro" id="IPR011001">
    <property type="entry name" value="Saposin-like"/>
</dbReference>
<proteinExistence type="predicted"/>
<evidence type="ECO:0000313" key="5">
    <source>
        <dbReference type="Proteomes" id="UP001331761"/>
    </source>
</evidence>
<keyword evidence="1" id="KW-1015">Disulfide bond</keyword>
<accession>A0AAN8F5P4</accession>
<gene>
    <name evidence="4" type="ORF">GCK32_002991</name>
</gene>